<evidence type="ECO:0000313" key="2">
    <source>
        <dbReference type="EMBL" id="CAH2216593.1"/>
    </source>
</evidence>
<protein>
    <submittedName>
        <fullName evidence="2">Jg26362 protein</fullName>
    </submittedName>
</protein>
<accession>A0A8S4QTW6</accession>
<evidence type="ECO:0000256" key="1">
    <source>
        <dbReference type="SAM" id="MobiDB-lite"/>
    </source>
</evidence>
<organism evidence="2 3">
    <name type="scientific">Pararge aegeria aegeria</name>
    <dbReference type="NCBI Taxonomy" id="348720"/>
    <lineage>
        <taxon>Eukaryota</taxon>
        <taxon>Metazoa</taxon>
        <taxon>Ecdysozoa</taxon>
        <taxon>Arthropoda</taxon>
        <taxon>Hexapoda</taxon>
        <taxon>Insecta</taxon>
        <taxon>Pterygota</taxon>
        <taxon>Neoptera</taxon>
        <taxon>Endopterygota</taxon>
        <taxon>Lepidoptera</taxon>
        <taxon>Glossata</taxon>
        <taxon>Ditrysia</taxon>
        <taxon>Papilionoidea</taxon>
        <taxon>Nymphalidae</taxon>
        <taxon>Satyrinae</taxon>
        <taxon>Satyrini</taxon>
        <taxon>Parargina</taxon>
        <taxon>Pararge</taxon>
    </lineage>
</organism>
<feature type="non-terminal residue" evidence="2">
    <location>
        <position position="1"/>
    </location>
</feature>
<evidence type="ECO:0000313" key="3">
    <source>
        <dbReference type="Proteomes" id="UP000838756"/>
    </source>
</evidence>
<name>A0A8S4QTW6_9NEOP</name>
<keyword evidence="3" id="KW-1185">Reference proteome</keyword>
<reference evidence="2" key="1">
    <citation type="submission" date="2022-03" db="EMBL/GenBank/DDBJ databases">
        <authorList>
            <person name="Lindestad O."/>
        </authorList>
    </citation>
    <scope>NUCLEOTIDE SEQUENCE</scope>
</reference>
<feature type="compositionally biased region" description="Basic and acidic residues" evidence="1">
    <location>
        <begin position="98"/>
        <end position="114"/>
    </location>
</feature>
<sequence length="360" mass="41398">EVAHTSTDSVSDGDDFVYMDDLAFSEDETENSVLSCEMGCVKGNNETKKSSPLKRKDVIEKNAVMGKIFKHNAVRNDKKNIKQLAKPKANLDQLFDSLLEKEPKEQLKDEDPPKESTSSSSTYCRISPLRRDMLYSKHNDLPPVVLSKKPVPSMTVTPFEELISQRNAAAYKYESSKDFTKTHQVLKFDTPFSKYRKAADVAEKDDYKSKYLDSLPARDIDYTFTEHQSKEKLLAEKLGITKRKSDEAYTYTEHQSKEKLLAEKLGMTKRKSDEIYTFTEHKSKEKLLAEKFGITKKKNDEIYTFTEHKSKEKLLAEKLGITKRMSDEVMESFRVDSPEEEISYEDAGVARQRARRKCTV</sequence>
<dbReference type="AlphaFoldDB" id="A0A8S4QTW6"/>
<dbReference type="EMBL" id="CAKXAJ010016008">
    <property type="protein sequence ID" value="CAH2216593.1"/>
    <property type="molecule type" value="Genomic_DNA"/>
</dbReference>
<gene>
    <name evidence="2" type="primary">jg26362</name>
    <name evidence="2" type="ORF">PAEG_LOCUS4583</name>
</gene>
<comment type="caution">
    <text evidence="2">The sequence shown here is derived from an EMBL/GenBank/DDBJ whole genome shotgun (WGS) entry which is preliminary data.</text>
</comment>
<dbReference type="OrthoDB" id="6932455at2759"/>
<proteinExistence type="predicted"/>
<dbReference type="Proteomes" id="UP000838756">
    <property type="component" value="Unassembled WGS sequence"/>
</dbReference>
<feature type="non-terminal residue" evidence="2">
    <location>
        <position position="360"/>
    </location>
</feature>
<feature type="region of interest" description="Disordered" evidence="1">
    <location>
        <begin position="97"/>
        <end position="122"/>
    </location>
</feature>